<dbReference type="Proteomes" id="UP000694392">
    <property type="component" value="Unplaced"/>
</dbReference>
<proteinExistence type="predicted"/>
<protein>
    <recommendedName>
        <fullName evidence="3">Transmembrane protein 68</fullName>
    </recommendedName>
</protein>
<dbReference type="Ensembl" id="ENSSPUT00000008904.1">
    <property type="protein sequence ID" value="ENSSPUP00000008347.1"/>
    <property type="gene ID" value="ENSSPUG00000006477.1"/>
</dbReference>
<evidence type="ECO:0000313" key="1">
    <source>
        <dbReference type="Ensembl" id="ENSSPUP00000008347.1"/>
    </source>
</evidence>
<dbReference type="GeneTree" id="ENSGT00940000170053"/>
<dbReference type="PANTHER" id="PTHR22753">
    <property type="entry name" value="TRANSMEMBRANE PROTEIN 68"/>
    <property type="match status" value="1"/>
</dbReference>
<dbReference type="OMA" id="EWIYERI"/>
<reference evidence="1" key="2">
    <citation type="submission" date="2025-09" db="UniProtKB">
        <authorList>
            <consortium name="Ensembl"/>
        </authorList>
    </citation>
    <scope>IDENTIFICATION</scope>
</reference>
<dbReference type="GO" id="GO:0016020">
    <property type="term" value="C:membrane"/>
    <property type="evidence" value="ECO:0007669"/>
    <property type="project" value="TreeGrafter"/>
</dbReference>
<accession>A0A8D0GL83</accession>
<evidence type="ECO:0000313" key="2">
    <source>
        <dbReference type="Proteomes" id="UP000694392"/>
    </source>
</evidence>
<name>A0A8D0GL83_SPHPU</name>
<organism evidence="1 2">
    <name type="scientific">Sphenodon punctatus</name>
    <name type="common">Tuatara</name>
    <name type="synonym">Hatteria punctata</name>
    <dbReference type="NCBI Taxonomy" id="8508"/>
    <lineage>
        <taxon>Eukaryota</taxon>
        <taxon>Metazoa</taxon>
        <taxon>Chordata</taxon>
        <taxon>Craniata</taxon>
        <taxon>Vertebrata</taxon>
        <taxon>Euteleostomi</taxon>
        <taxon>Lepidosauria</taxon>
        <taxon>Sphenodontia</taxon>
        <taxon>Sphenodontidae</taxon>
        <taxon>Sphenodon</taxon>
    </lineage>
</organism>
<dbReference type="PANTHER" id="PTHR22753:SF14">
    <property type="entry name" value="MONOACYLGLYCEROL_DIACYLGLYCEROL O-ACYLTRANSFERASE"/>
    <property type="match status" value="1"/>
</dbReference>
<sequence length="93" mass="10734">NKVTNIREGLLGRTAEWIYERIRLPIVPLYGGFPVKLRTYIGEPIPYDPNITAEELAKKTKLALEALIAKHQKIPGNIRRALLERFDKHQKDD</sequence>
<evidence type="ECO:0008006" key="3">
    <source>
        <dbReference type="Google" id="ProtNLM"/>
    </source>
</evidence>
<reference evidence="1" key="1">
    <citation type="submission" date="2025-08" db="UniProtKB">
        <authorList>
            <consortium name="Ensembl"/>
        </authorList>
    </citation>
    <scope>IDENTIFICATION</scope>
</reference>
<dbReference type="AlphaFoldDB" id="A0A8D0GL83"/>
<keyword evidence="2" id="KW-1185">Reference proteome</keyword>